<evidence type="ECO:0000313" key="2">
    <source>
        <dbReference type="Proteomes" id="UP000199048"/>
    </source>
</evidence>
<accession>A0A1I4UGP9</accession>
<reference evidence="2" key="1">
    <citation type="submission" date="2016-10" db="EMBL/GenBank/DDBJ databases">
        <authorList>
            <person name="Varghese N."/>
            <person name="Submissions S."/>
        </authorList>
    </citation>
    <scope>NUCLEOTIDE SEQUENCE [LARGE SCALE GENOMIC DNA]</scope>
    <source>
        <strain evidence="2">BL36</strain>
    </source>
</reference>
<dbReference type="EMBL" id="FOTK01000070">
    <property type="protein sequence ID" value="SFM88159.1"/>
    <property type="molecule type" value="Genomic_DNA"/>
</dbReference>
<proteinExistence type="predicted"/>
<dbReference type="AlphaFoldDB" id="A0A1I4UGP9"/>
<dbReference type="Proteomes" id="UP000199048">
    <property type="component" value="Unassembled WGS sequence"/>
</dbReference>
<protein>
    <submittedName>
        <fullName evidence="1">Uncharacterized protein</fullName>
    </submittedName>
</protein>
<evidence type="ECO:0000313" key="1">
    <source>
        <dbReference type="EMBL" id="SFM88159.1"/>
    </source>
</evidence>
<sequence length="65" mass="6709">MATSAGVSTVLLGFFGPIEASVDIARLHHLATVLASKPYAAEGARLLSFDARSSARTRGVVPALL</sequence>
<organism evidence="1 2">
    <name type="scientific">Methylobacterium pseudosasicola</name>
    <dbReference type="NCBI Taxonomy" id="582667"/>
    <lineage>
        <taxon>Bacteria</taxon>
        <taxon>Pseudomonadati</taxon>
        <taxon>Pseudomonadota</taxon>
        <taxon>Alphaproteobacteria</taxon>
        <taxon>Hyphomicrobiales</taxon>
        <taxon>Methylobacteriaceae</taxon>
        <taxon>Methylobacterium</taxon>
    </lineage>
</organism>
<name>A0A1I4UGP9_9HYPH</name>
<gene>
    <name evidence="1" type="ORF">SAMN05192568_107012</name>
</gene>
<keyword evidence="2" id="KW-1185">Reference proteome</keyword>